<dbReference type="InterPro" id="IPR039420">
    <property type="entry name" value="WalR-like"/>
</dbReference>
<sequence>MTSLPEPTGRRILVADDEGSLRDLVSTALEFVGHEVHLAVDGTEALALASSVAPDLIVLDVNMPGVDGVEVCRRLRADGDTTPVVFLTAKDAPSDVVAGLAAGGDDHLAKPFNLQVLIARIDAVLRRSDAAGTGPGDPRHLTFADIEMDDAAHRVARAGRPVDLAPTEFRLLRYLLLNPDIVLSKAQIAEHIWQYDFGGDPNVVETYVSYLRKKLGEPRVIQTVRGVGYVLREG</sequence>
<dbReference type="FunFam" id="3.40.50.2300:FF:000001">
    <property type="entry name" value="DNA-binding response regulator PhoB"/>
    <property type="match status" value="1"/>
</dbReference>
<keyword evidence="3" id="KW-0805">Transcription regulation</keyword>
<dbReference type="PANTHER" id="PTHR48111">
    <property type="entry name" value="REGULATOR OF RPOS"/>
    <property type="match status" value="1"/>
</dbReference>
<evidence type="ECO:0000256" key="2">
    <source>
        <dbReference type="ARBA" id="ARBA00023012"/>
    </source>
</evidence>
<dbReference type="GO" id="GO:0032993">
    <property type="term" value="C:protein-DNA complex"/>
    <property type="evidence" value="ECO:0007669"/>
    <property type="project" value="TreeGrafter"/>
</dbReference>
<feature type="domain" description="OmpR/PhoB-type" evidence="9">
    <location>
        <begin position="138"/>
        <end position="233"/>
    </location>
</feature>
<dbReference type="SUPFAM" id="SSF52172">
    <property type="entry name" value="CheY-like"/>
    <property type="match status" value="1"/>
</dbReference>
<dbReference type="SMART" id="SM00862">
    <property type="entry name" value="Trans_reg_C"/>
    <property type="match status" value="1"/>
</dbReference>
<evidence type="ECO:0000259" key="9">
    <source>
        <dbReference type="PROSITE" id="PS51755"/>
    </source>
</evidence>
<dbReference type="GO" id="GO:0006355">
    <property type="term" value="P:regulation of DNA-templated transcription"/>
    <property type="evidence" value="ECO:0007669"/>
    <property type="project" value="InterPro"/>
</dbReference>
<dbReference type="Proteomes" id="UP001216390">
    <property type="component" value="Chromosome"/>
</dbReference>
<reference evidence="10" key="1">
    <citation type="submission" date="2023-01" db="EMBL/GenBank/DDBJ databases">
        <title>The diversity of Class Acidimicrobiia in South China Sea sediment environments and the proposal of Iamia marina sp. nov., a novel species of the genus Iamia.</title>
        <authorList>
            <person name="He Y."/>
            <person name="Tian X."/>
        </authorList>
    </citation>
    <scope>NUCLEOTIDE SEQUENCE</scope>
    <source>
        <strain evidence="10">DSM 19957</strain>
    </source>
</reference>
<dbReference type="SUPFAM" id="SSF46894">
    <property type="entry name" value="C-terminal effector domain of the bipartite response regulators"/>
    <property type="match status" value="1"/>
</dbReference>
<dbReference type="PROSITE" id="PS51755">
    <property type="entry name" value="OMPR_PHOB"/>
    <property type="match status" value="1"/>
</dbReference>
<dbReference type="Gene3D" id="3.40.50.2300">
    <property type="match status" value="1"/>
</dbReference>
<protein>
    <submittedName>
        <fullName evidence="10">Response regulator transcription factor</fullName>
    </submittedName>
</protein>
<dbReference type="Pfam" id="PF00486">
    <property type="entry name" value="Trans_reg_C"/>
    <property type="match status" value="1"/>
</dbReference>
<evidence type="ECO:0000259" key="8">
    <source>
        <dbReference type="PROSITE" id="PS50110"/>
    </source>
</evidence>
<feature type="modified residue" description="4-aspartylphosphate" evidence="6">
    <location>
        <position position="60"/>
    </location>
</feature>
<dbReference type="Pfam" id="PF00072">
    <property type="entry name" value="Response_reg"/>
    <property type="match status" value="1"/>
</dbReference>
<dbReference type="InterPro" id="IPR016032">
    <property type="entry name" value="Sig_transdc_resp-reg_C-effctor"/>
</dbReference>
<dbReference type="KEGG" id="ima:PO878_17155"/>
<evidence type="ECO:0000313" key="10">
    <source>
        <dbReference type="EMBL" id="WCO66233.1"/>
    </source>
</evidence>
<dbReference type="RefSeq" id="WP_272735757.1">
    <property type="nucleotide sequence ID" value="NZ_CP116942.1"/>
</dbReference>
<evidence type="ECO:0000256" key="6">
    <source>
        <dbReference type="PROSITE-ProRule" id="PRU00169"/>
    </source>
</evidence>
<evidence type="ECO:0000256" key="1">
    <source>
        <dbReference type="ARBA" id="ARBA00022553"/>
    </source>
</evidence>
<accession>A0AAF0BUM2</accession>
<gene>
    <name evidence="10" type="ORF">PO878_17155</name>
</gene>
<dbReference type="GO" id="GO:0005829">
    <property type="term" value="C:cytosol"/>
    <property type="evidence" value="ECO:0007669"/>
    <property type="project" value="TreeGrafter"/>
</dbReference>
<dbReference type="GO" id="GO:0000976">
    <property type="term" value="F:transcription cis-regulatory region binding"/>
    <property type="evidence" value="ECO:0007669"/>
    <property type="project" value="TreeGrafter"/>
</dbReference>
<dbReference type="GO" id="GO:0000156">
    <property type="term" value="F:phosphorelay response regulator activity"/>
    <property type="evidence" value="ECO:0007669"/>
    <property type="project" value="TreeGrafter"/>
</dbReference>
<feature type="domain" description="Response regulatory" evidence="8">
    <location>
        <begin position="11"/>
        <end position="125"/>
    </location>
</feature>
<keyword evidence="11" id="KW-1185">Reference proteome</keyword>
<evidence type="ECO:0000313" key="11">
    <source>
        <dbReference type="Proteomes" id="UP001216390"/>
    </source>
</evidence>
<evidence type="ECO:0000256" key="7">
    <source>
        <dbReference type="PROSITE-ProRule" id="PRU01091"/>
    </source>
</evidence>
<evidence type="ECO:0000256" key="5">
    <source>
        <dbReference type="ARBA" id="ARBA00023163"/>
    </source>
</evidence>
<dbReference type="SMART" id="SM00448">
    <property type="entry name" value="REC"/>
    <property type="match status" value="1"/>
</dbReference>
<name>A0AAF0BUM2_9ACTN</name>
<evidence type="ECO:0000256" key="4">
    <source>
        <dbReference type="ARBA" id="ARBA00023125"/>
    </source>
</evidence>
<dbReference type="InterPro" id="IPR036388">
    <property type="entry name" value="WH-like_DNA-bd_sf"/>
</dbReference>
<dbReference type="FunFam" id="1.10.10.10:FF:000005">
    <property type="entry name" value="Two-component system response regulator"/>
    <property type="match status" value="1"/>
</dbReference>
<dbReference type="InterPro" id="IPR001789">
    <property type="entry name" value="Sig_transdc_resp-reg_receiver"/>
</dbReference>
<dbReference type="AlphaFoldDB" id="A0AAF0BUM2"/>
<keyword evidence="2" id="KW-0902">Two-component regulatory system</keyword>
<feature type="DNA-binding region" description="OmpR/PhoB-type" evidence="7">
    <location>
        <begin position="138"/>
        <end position="233"/>
    </location>
</feature>
<proteinExistence type="predicted"/>
<dbReference type="PROSITE" id="PS50110">
    <property type="entry name" value="RESPONSE_REGULATORY"/>
    <property type="match status" value="1"/>
</dbReference>
<keyword evidence="5" id="KW-0804">Transcription</keyword>
<dbReference type="PANTHER" id="PTHR48111:SF28">
    <property type="entry name" value="TRANSCRIPTIONAL REGULATORY PROTEIN TCRX-RELATED"/>
    <property type="match status" value="1"/>
</dbReference>
<dbReference type="EMBL" id="CP116942">
    <property type="protein sequence ID" value="WCO66233.1"/>
    <property type="molecule type" value="Genomic_DNA"/>
</dbReference>
<keyword evidence="1 6" id="KW-0597">Phosphoprotein</keyword>
<dbReference type="InterPro" id="IPR011006">
    <property type="entry name" value="CheY-like_superfamily"/>
</dbReference>
<dbReference type="InterPro" id="IPR001867">
    <property type="entry name" value="OmpR/PhoB-type_DNA-bd"/>
</dbReference>
<keyword evidence="4 7" id="KW-0238">DNA-binding</keyword>
<evidence type="ECO:0000256" key="3">
    <source>
        <dbReference type="ARBA" id="ARBA00023015"/>
    </source>
</evidence>
<dbReference type="Gene3D" id="1.10.10.10">
    <property type="entry name" value="Winged helix-like DNA-binding domain superfamily/Winged helix DNA-binding domain"/>
    <property type="match status" value="1"/>
</dbReference>
<dbReference type="CDD" id="cd00383">
    <property type="entry name" value="trans_reg_C"/>
    <property type="match status" value="1"/>
</dbReference>
<organism evidence="10 11">
    <name type="scientific">Iamia majanohamensis</name>
    <dbReference type="NCBI Taxonomy" id="467976"/>
    <lineage>
        <taxon>Bacteria</taxon>
        <taxon>Bacillati</taxon>
        <taxon>Actinomycetota</taxon>
        <taxon>Acidimicrobiia</taxon>
        <taxon>Acidimicrobiales</taxon>
        <taxon>Iamiaceae</taxon>
        <taxon>Iamia</taxon>
    </lineage>
</organism>